<accession>A0A2I0I3S9</accession>
<evidence type="ECO:0000313" key="2">
    <source>
        <dbReference type="EMBL" id="PKI38096.1"/>
    </source>
</evidence>
<name>A0A2I0I3S9_PUNGR</name>
<dbReference type="Proteomes" id="UP000233551">
    <property type="component" value="Unassembled WGS sequence"/>
</dbReference>
<gene>
    <name evidence="2" type="ORF">CRG98_041515</name>
</gene>
<protein>
    <submittedName>
        <fullName evidence="2">Uncharacterized protein</fullName>
    </submittedName>
</protein>
<reference evidence="2 3" key="1">
    <citation type="submission" date="2017-11" db="EMBL/GenBank/DDBJ databases">
        <title>De-novo sequencing of pomegranate (Punica granatum L.) genome.</title>
        <authorList>
            <person name="Akparov Z."/>
            <person name="Amiraslanov A."/>
            <person name="Hajiyeva S."/>
            <person name="Abbasov M."/>
            <person name="Kaur K."/>
            <person name="Hamwieh A."/>
            <person name="Solovyev V."/>
            <person name="Salamov A."/>
            <person name="Braich B."/>
            <person name="Kosarev P."/>
            <person name="Mahmoud A."/>
            <person name="Hajiyev E."/>
            <person name="Babayeva S."/>
            <person name="Izzatullayeva V."/>
            <person name="Mammadov A."/>
            <person name="Mammadov A."/>
            <person name="Sharifova S."/>
            <person name="Ojaghi J."/>
            <person name="Eynullazada K."/>
            <person name="Bayramov B."/>
            <person name="Abdulazimova A."/>
            <person name="Shahmuradov I."/>
        </authorList>
    </citation>
    <scope>NUCLEOTIDE SEQUENCE [LARGE SCALE GENOMIC DNA]</scope>
    <source>
        <strain evidence="3">cv. AG2017</strain>
        <tissue evidence="2">Leaf</tissue>
    </source>
</reference>
<organism evidence="2 3">
    <name type="scientific">Punica granatum</name>
    <name type="common">Pomegranate</name>
    <dbReference type="NCBI Taxonomy" id="22663"/>
    <lineage>
        <taxon>Eukaryota</taxon>
        <taxon>Viridiplantae</taxon>
        <taxon>Streptophyta</taxon>
        <taxon>Embryophyta</taxon>
        <taxon>Tracheophyta</taxon>
        <taxon>Spermatophyta</taxon>
        <taxon>Magnoliopsida</taxon>
        <taxon>eudicotyledons</taxon>
        <taxon>Gunneridae</taxon>
        <taxon>Pentapetalae</taxon>
        <taxon>rosids</taxon>
        <taxon>malvids</taxon>
        <taxon>Myrtales</taxon>
        <taxon>Lythraceae</taxon>
        <taxon>Punica</taxon>
    </lineage>
</organism>
<feature type="region of interest" description="Disordered" evidence="1">
    <location>
        <begin position="1"/>
        <end position="26"/>
    </location>
</feature>
<dbReference type="AlphaFoldDB" id="A0A2I0I3S9"/>
<evidence type="ECO:0000313" key="3">
    <source>
        <dbReference type="Proteomes" id="UP000233551"/>
    </source>
</evidence>
<proteinExistence type="predicted"/>
<sequence length="141" mass="16166">MGRNAGSLIGKSNEEACTSNSDASQKRYSPEEERAMALMIHVVSITVLGIKELNNFTAWNNAYFPKLILSFKDILMWSIDMRDHINHMKDYLCPLRELHILEALHGFKNCVNYMKHKLGPFSYSLADIFQKLVSLRTQRGS</sequence>
<evidence type="ECO:0000256" key="1">
    <source>
        <dbReference type="SAM" id="MobiDB-lite"/>
    </source>
</evidence>
<dbReference type="EMBL" id="PGOL01004221">
    <property type="protein sequence ID" value="PKI38096.1"/>
    <property type="molecule type" value="Genomic_DNA"/>
</dbReference>
<keyword evidence="3" id="KW-1185">Reference proteome</keyword>
<comment type="caution">
    <text evidence="2">The sequence shown here is derived from an EMBL/GenBank/DDBJ whole genome shotgun (WGS) entry which is preliminary data.</text>
</comment>